<accession>A0ABR2TM82</accession>
<name>A0ABR2TM82_9ROSI</name>
<dbReference type="EMBL" id="JBBPBN010000005">
    <property type="protein sequence ID" value="KAK9038576.1"/>
    <property type="molecule type" value="Genomic_DNA"/>
</dbReference>
<dbReference type="Proteomes" id="UP001396334">
    <property type="component" value="Unassembled WGS sequence"/>
</dbReference>
<comment type="caution">
    <text evidence="1">The sequence shown here is derived from an EMBL/GenBank/DDBJ whole genome shotgun (WGS) entry which is preliminary data.</text>
</comment>
<reference evidence="1 2" key="1">
    <citation type="journal article" date="2024" name="G3 (Bethesda)">
        <title>Genome assembly of Hibiscus sabdariffa L. provides insights into metabolisms of medicinal natural products.</title>
        <authorList>
            <person name="Kim T."/>
        </authorList>
    </citation>
    <scope>NUCLEOTIDE SEQUENCE [LARGE SCALE GENOMIC DNA]</scope>
    <source>
        <strain evidence="1">TK-2024</strain>
        <tissue evidence="1">Old leaves</tissue>
    </source>
</reference>
<gene>
    <name evidence="1" type="ORF">V6N11_023435</name>
</gene>
<sequence length="312" mass="35823">MKNQSVSPRLSSFSISNFSFFLLCSNSLLKICSRAVLVVWRLPSERHRRFSCETKALFLPRHLVGTVHVNNDRRWKSFFGDGFLWTSNGWIYNLLFLDAIVFEEFMVNRSSPFMEICWAFEGTISVRKDSSQSRFSFTTHGNSVYRIIFKKRRCSNMNGGLVYTVAVMMVQISALKMCSVYQGRGASEWRVSWSLPFGCYPNDFLLSPALEKTKIKDRIPIVNFYGNLSPHDKDKQGDNKDGFYDAVYNFNPNLEVICNEKKIDSVSVPKVIEEEHKVIKQYQASNWVVAASNGSELAELADDLNKDHPRTI</sequence>
<evidence type="ECO:0000313" key="2">
    <source>
        <dbReference type="Proteomes" id="UP001396334"/>
    </source>
</evidence>
<evidence type="ECO:0000313" key="1">
    <source>
        <dbReference type="EMBL" id="KAK9038576.1"/>
    </source>
</evidence>
<organism evidence="1 2">
    <name type="scientific">Hibiscus sabdariffa</name>
    <name type="common">roselle</name>
    <dbReference type="NCBI Taxonomy" id="183260"/>
    <lineage>
        <taxon>Eukaryota</taxon>
        <taxon>Viridiplantae</taxon>
        <taxon>Streptophyta</taxon>
        <taxon>Embryophyta</taxon>
        <taxon>Tracheophyta</taxon>
        <taxon>Spermatophyta</taxon>
        <taxon>Magnoliopsida</taxon>
        <taxon>eudicotyledons</taxon>
        <taxon>Gunneridae</taxon>
        <taxon>Pentapetalae</taxon>
        <taxon>rosids</taxon>
        <taxon>malvids</taxon>
        <taxon>Malvales</taxon>
        <taxon>Malvaceae</taxon>
        <taxon>Malvoideae</taxon>
        <taxon>Hibiscus</taxon>
    </lineage>
</organism>
<keyword evidence="2" id="KW-1185">Reference proteome</keyword>
<proteinExistence type="predicted"/>
<protein>
    <submittedName>
        <fullName evidence="1">Uncharacterized protein</fullName>
    </submittedName>
</protein>